<dbReference type="AlphaFoldDB" id="A0A1H1ED27"/>
<dbReference type="OrthoDB" id="1111178at2"/>
<protein>
    <recommendedName>
        <fullName evidence="4">Right handed beta helix region</fullName>
    </recommendedName>
</protein>
<dbReference type="PROSITE" id="PS51257">
    <property type="entry name" value="PROKAR_LIPOPROTEIN"/>
    <property type="match status" value="1"/>
</dbReference>
<accession>A0A1H1ED27</accession>
<reference evidence="3" key="1">
    <citation type="submission" date="2016-10" db="EMBL/GenBank/DDBJ databases">
        <authorList>
            <person name="Varghese N."/>
            <person name="Submissions S."/>
        </authorList>
    </citation>
    <scope>NUCLEOTIDE SEQUENCE [LARGE SCALE GENOMIC DNA]</scope>
    <source>
        <strain evidence="3">DSM 17072</strain>
    </source>
</reference>
<organism evidence="2 3">
    <name type="scientific">Chryseobacterium soldanellicola</name>
    <dbReference type="NCBI Taxonomy" id="311333"/>
    <lineage>
        <taxon>Bacteria</taxon>
        <taxon>Pseudomonadati</taxon>
        <taxon>Bacteroidota</taxon>
        <taxon>Flavobacteriia</taxon>
        <taxon>Flavobacteriales</taxon>
        <taxon>Weeksellaceae</taxon>
        <taxon>Chryseobacterium group</taxon>
        <taxon>Chryseobacterium</taxon>
    </lineage>
</organism>
<evidence type="ECO:0000313" key="2">
    <source>
        <dbReference type="EMBL" id="SDQ86460.1"/>
    </source>
</evidence>
<keyword evidence="1" id="KW-0732">Signal</keyword>
<sequence>MKFKLLLAFSFWILLVAVSCNKDDITFDAPSQELSFSKDTVFCDTVYHQVRSETYVVKVYNNEDKDIMIPRVNLEKGAASLYKINVDGKAGYDFKDVPLRKKDSLYIFVEIAPEATGPEAIAEDRIVFTSPAGQQHVTLFSVVQDAEFFIQSPSNPNVISNHTTWTNTKAKIIYGNLTIDPNITLDIEAGTKVYFHKNSGMKVSSGATLNINGALDNEVVLRGDRNDPYYDTIPKNWNSIRMEANSNLNMNHARLFGGTKGLDMRQVTANISNSFIHTFQEYGIYAVASTVTAKNLVMNNCGESCIGIFKGGSHNYTHSTIANYSQVLGSFNRNGIFATNEWKNDAGQTEQGALQQLNIRNSIVYSDRDNSVNFEQTPGQQFNFLIQNCLLKYSGTSEAGFPFDNNPTFVVQSIKNQDPLFVNYFTAHLNLRVKQNSPAINKGNTAVAATVPTDIVNVSRTATPTLGAYQYQ</sequence>
<keyword evidence="3" id="KW-1185">Reference proteome</keyword>
<proteinExistence type="predicted"/>
<evidence type="ECO:0008006" key="4">
    <source>
        <dbReference type="Google" id="ProtNLM"/>
    </source>
</evidence>
<dbReference type="STRING" id="311333.SAMN05421664_2890"/>
<gene>
    <name evidence="2" type="ORF">SAMN05421664_2890</name>
</gene>
<feature type="chain" id="PRO_5011569746" description="Right handed beta helix region" evidence="1">
    <location>
        <begin position="23"/>
        <end position="472"/>
    </location>
</feature>
<dbReference type="EMBL" id="FNKL01000003">
    <property type="protein sequence ID" value="SDQ86460.1"/>
    <property type="molecule type" value="Genomic_DNA"/>
</dbReference>
<feature type="signal peptide" evidence="1">
    <location>
        <begin position="1"/>
        <end position="22"/>
    </location>
</feature>
<evidence type="ECO:0000313" key="3">
    <source>
        <dbReference type="Proteomes" id="UP000199627"/>
    </source>
</evidence>
<evidence type="ECO:0000256" key="1">
    <source>
        <dbReference type="SAM" id="SignalP"/>
    </source>
</evidence>
<name>A0A1H1ED27_9FLAO</name>
<dbReference type="Proteomes" id="UP000199627">
    <property type="component" value="Unassembled WGS sequence"/>
</dbReference>
<dbReference type="RefSeq" id="WP_089756395.1">
    <property type="nucleotide sequence ID" value="NZ_FNKL01000003.1"/>
</dbReference>